<dbReference type="SMART" id="SM00028">
    <property type="entry name" value="TPR"/>
    <property type="match status" value="16"/>
</dbReference>
<dbReference type="InterPro" id="IPR019734">
    <property type="entry name" value="TPR_rpt"/>
</dbReference>
<dbReference type="Gene3D" id="1.25.40.10">
    <property type="entry name" value="Tetratricopeptide repeat domain"/>
    <property type="match status" value="7"/>
</dbReference>
<proteinExistence type="predicted"/>
<evidence type="ECO:0000256" key="3">
    <source>
        <dbReference type="PROSITE-ProRule" id="PRU00339"/>
    </source>
</evidence>
<dbReference type="OrthoDB" id="8704at2"/>
<dbReference type="InterPro" id="IPR051012">
    <property type="entry name" value="CellSynth/LPSAsmb/PSIAsmb"/>
</dbReference>
<feature type="repeat" description="TPR" evidence="3">
    <location>
        <begin position="615"/>
        <end position="648"/>
    </location>
</feature>
<feature type="repeat" description="TPR" evidence="3">
    <location>
        <begin position="386"/>
        <end position="419"/>
    </location>
</feature>
<gene>
    <name evidence="5" type="ORF">SAMN06265182_0428</name>
</gene>
<feature type="repeat" description="TPR" evidence="3">
    <location>
        <begin position="573"/>
        <end position="606"/>
    </location>
</feature>
<feature type="repeat" description="TPR" evidence="3">
    <location>
        <begin position="281"/>
        <end position="314"/>
    </location>
</feature>
<dbReference type="Proteomes" id="UP000219036">
    <property type="component" value="Unassembled WGS sequence"/>
</dbReference>
<dbReference type="Pfam" id="PF13181">
    <property type="entry name" value="TPR_8"/>
    <property type="match status" value="5"/>
</dbReference>
<dbReference type="Pfam" id="PF13414">
    <property type="entry name" value="TPR_11"/>
    <property type="match status" value="1"/>
</dbReference>
<evidence type="ECO:0000256" key="1">
    <source>
        <dbReference type="ARBA" id="ARBA00022737"/>
    </source>
</evidence>
<protein>
    <submittedName>
        <fullName evidence="5">Tfp pilus assembly protein PilF</fullName>
    </submittedName>
</protein>
<reference evidence="6" key="1">
    <citation type="submission" date="2017-09" db="EMBL/GenBank/DDBJ databases">
        <authorList>
            <person name="Varghese N."/>
            <person name="Submissions S."/>
        </authorList>
    </citation>
    <scope>NUCLEOTIDE SEQUENCE [LARGE SCALE GENOMIC DNA]</scope>
    <source>
        <strain evidence="6">DSM 15103</strain>
    </source>
</reference>
<feature type="repeat" description="TPR" evidence="3">
    <location>
        <begin position="349"/>
        <end position="382"/>
    </location>
</feature>
<dbReference type="SMART" id="SM00671">
    <property type="entry name" value="SEL1"/>
    <property type="match status" value="9"/>
</dbReference>
<dbReference type="PROSITE" id="PS50005">
    <property type="entry name" value="TPR"/>
    <property type="match status" value="9"/>
</dbReference>
<organism evidence="5 6">
    <name type="scientific">Persephonella hydrogeniphila</name>
    <dbReference type="NCBI Taxonomy" id="198703"/>
    <lineage>
        <taxon>Bacteria</taxon>
        <taxon>Pseudomonadati</taxon>
        <taxon>Aquificota</taxon>
        <taxon>Aquificia</taxon>
        <taxon>Aquificales</taxon>
        <taxon>Hydrogenothermaceae</taxon>
        <taxon>Persephonella</taxon>
    </lineage>
</organism>
<evidence type="ECO:0000313" key="6">
    <source>
        <dbReference type="Proteomes" id="UP000219036"/>
    </source>
</evidence>
<dbReference type="EMBL" id="OBEI01000001">
    <property type="protein sequence ID" value="SNZ03629.1"/>
    <property type="molecule type" value="Genomic_DNA"/>
</dbReference>
<keyword evidence="1" id="KW-0677">Repeat</keyword>
<feature type="coiled-coil region" evidence="4">
    <location>
        <begin position="107"/>
        <end position="161"/>
    </location>
</feature>
<dbReference type="RefSeq" id="WP_096999615.1">
    <property type="nucleotide sequence ID" value="NZ_OBEI01000001.1"/>
</dbReference>
<keyword evidence="2 3" id="KW-0802">TPR repeat</keyword>
<accession>A0A285N2H0</accession>
<dbReference type="PANTHER" id="PTHR45586">
    <property type="entry name" value="TPR REPEAT-CONTAINING PROTEIN PA4667"/>
    <property type="match status" value="1"/>
</dbReference>
<dbReference type="AlphaFoldDB" id="A0A285N2H0"/>
<dbReference type="PANTHER" id="PTHR45586:SF1">
    <property type="entry name" value="LIPOPOLYSACCHARIDE ASSEMBLY PROTEIN B"/>
    <property type="match status" value="1"/>
</dbReference>
<evidence type="ECO:0000256" key="4">
    <source>
        <dbReference type="SAM" id="Coils"/>
    </source>
</evidence>
<dbReference type="Pfam" id="PF14559">
    <property type="entry name" value="TPR_19"/>
    <property type="match status" value="2"/>
</dbReference>
<name>A0A285N2H0_9AQUI</name>
<evidence type="ECO:0000256" key="2">
    <source>
        <dbReference type="ARBA" id="ARBA00022803"/>
    </source>
</evidence>
<dbReference type="Pfam" id="PF13174">
    <property type="entry name" value="TPR_6"/>
    <property type="match status" value="1"/>
</dbReference>
<feature type="repeat" description="TPR" evidence="3">
    <location>
        <begin position="649"/>
        <end position="682"/>
    </location>
</feature>
<feature type="repeat" description="TPR" evidence="3">
    <location>
        <begin position="752"/>
        <end position="785"/>
    </location>
</feature>
<feature type="repeat" description="TPR" evidence="3">
    <location>
        <begin position="531"/>
        <end position="564"/>
    </location>
</feature>
<dbReference type="InterPro" id="IPR006597">
    <property type="entry name" value="Sel1-like"/>
</dbReference>
<keyword evidence="4" id="KW-0175">Coiled coil</keyword>
<feature type="repeat" description="TPR" evidence="3">
    <location>
        <begin position="786"/>
        <end position="819"/>
    </location>
</feature>
<keyword evidence="6" id="KW-1185">Reference proteome</keyword>
<sequence>MGRLNRTTKILLALLVVSLLIFAGIHILQEKEIYELSKEMEKEGEKYYQKKEYKKAKLFFDRALKRYEDLIVLKILKKDEIEKLRNRLKTDPILQKVAKGYIYYNGKWVNEKELEKLLKEKRRLKQKIDVYLKTAKFFGSIEDIENNITIYQDALEEIQKSPFSNDPDFQKLKAKLISKIVFLSEEAAKKYKKQGNLKKTAYHLETVLKYKDDPQIKQELFNAYIQMYNDFITTGDYLKALSVLLKAKKLGINKKEILSKIEYVLSRIDLEEIQKEKIEDPYVYYVLAKKAYKRLDITDALSFIEKAIKLKPDFSEAKILYSRILLDLGELSKAEKVIKNLLQEHPDNTEVLILAGDLYSKEGELEKAVSYYEKAEKKADIKDKLFKVYKKLGLLYHERGQIEKAEKYLLKAVNIKDDPDVYKALGDIAYAKKELKKAENYYLNAIKIKPSYKKELSKKVGDIYLSIADRYKKEKKYRQAILFYKKAASYLGYNERIIKNIAESYEKLGDIKTALKYYKQLKSANLKKKEAKLYLSMAEKEYRKGNYFTALKYYKKAIQNDRSLNSKIKDKITSIYKKIGDRYFKQKNYENALRYYKNAIKTDKNLEKELKDKFFVIYLSLGKKAYSSGKYKTAFQYFEKAEKLNPKNKEILFYLGELYLKEENYKKALKYFEEYVKTGNENPEVLKKLAYINAKLGNMKRAYEYASKLLKIKKYEGFANYIAGAYYYYNEKNLDKALTHFLKAENYRYRKGELYYYMGKIYYDKGNFLRAVTYLTKAINSGYKNEKVYYLRALAYLKLKDYRKAINDLSMVVKYNPDNAKAYYLRGMLYYKHGNYVKGEYRKAIEDLEKAAAMGIKEAIVLLNEAKTKK</sequence>
<dbReference type="SUPFAM" id="SSF48452">
    <property type="entry name" value="TPR-like"/>
    <property type="match status" value="2"/>
</dbReference>
<dbReference type="SUPFAM" id="SSF81901">
    <property type="entry name" value="HCP-like"/>
    <property type="match status" value="1"/>
</dbReference>
<dbReference type="InterPro" id="IPR011990">
    <property type="entry name" value="TPR-like_helical_dom_sf"/>
</dbReference>
<evidence type="ECO:0000313" key="5">
    <source>
        <dbReference type="EMBL" id="SNZ03629.1"/>
    </source>
</evidence>